<name>A0A6C0RBQ2_9BACT</name>
<dbReference type="InterPro" id="IPR013783">
    <property type="entry name" value="Ig-like_fold"/>
</dbReference>
<keyword evidence="3" id="KW-1185">Reference proteome</keyword>
<dbReference type="EMBL" id="CP048409">
    <property type="protein sequence ID" value="QIA07884.1"/>
    <property type="molecule type" value="Genomic_DNA"/>
</dbReference>
<dbReference type="Gene3D" id="2.60.40.10">
    <property type="entry name" value="Immunoglobulins"/>
    <property type="match status" value="1"/>
</dbReference>
<dbReference type="CDD" id="cd00063">
    <property type="entry name" value="FN3"/>
    <property type="match status" value="1"/>
</dbReference>
<gene>
    <name evidence="2" type="ORF">G0Q07_09160</name>
</gene>
<dbReference type="Gene3D" id="3.40.630.40">
    <property type="entry name" value="Zn-dependent exopeptidases"/>
    <property type="match status" value="1"/>
</dbReference>
<dbReference type="AlphaFoldDB" id="A0A6C0RBQ2"/>
<evidence type="ECO:0000259" key="1">
    <source>
        <dbReference type="PROSITE" id="PS50853"/>
    </source>
</evidence>
<organism evidence="2 3">
    <name type="scientific">Draconibacterium halophilum</name>
    <dbReference type="NCBI Taxonomy" id="2706887"/>
    <lineage>
        <taxon>Bacteria</taxon>
        <taxon>Pseudomonadati</taxon>
        <taxon>Bacteroidota</taxon>
        <taxon>Bacteroidia</taxon>
        <taxon>Marinilabiliales</taxon>
        <taxon>Prolixibacteraceae</taxon>
        <taxon>Draconibacterium</taxon>
    </lineage>
</organism>
<dbReference type="RefSeq" id="WP_163345805.1">
    <property type="nucleotide sequence ID" value="NZ_CP048409.1"/>
</dbReference>
<dbReference type="Proteomes" id="UP000474630">
    <property type="component" value="Chromosome"/>
</dbReference>
<dbReference type="SUPFAM" id="SSF49265">
    <property type="entry name" value="Fibronectin type III"/>
    <property type="match status" value="1"/>
</dbReference>
<dbReference type="KEGG" id="drc:G0Q07_09160"/>
<feature type="domain" description="Fibronectin type-III" evidence="1">
    <location>
        <begin position="606"/>
        <end position="699"/>
    </location>
</feature>
<dbReference type="InterPro" id="IPR033803">
    <property type="entry name" value="CBD-like_Golvesin-Xly"/>
</dbReference>
<dbReference type="SUPFAM" id="SSF53187">
    <property type="entry name" value="Zn-dependent exopeptidases"/>
    <property type="match status" value="1"/>
</dbReference>
<dbReference type="Pfam" id="PF25275">
    <property type="entry name" value="Golvesin_C"/>
    <property type="match status" value="1"/>
</dbReference>
<evidence type="ECO:0000313" key="3">
    <source>
        <dbReference type="Proteomes" id="UP000474630"/>
    </source>
</evidence>
<protein>
    <recommendedName>
        <fullName evidence="1">Fibronectin type-III domain-containing protein</fullName>
    </recommendedName>
</protein>
<proteinExistence type="predicted"/>
<dbReference type="InterPro" id="IPR003961">
    <property type="entry name" value="FN3_dom"/>
</dbReference>
<dbReference type="InterPro" id="IPR036116">
    <property type="entry name" value="FN3_sf"/>
</dbReference>
<dbReference type="SMART" id="SM00060">
    <property type="entry name" value="FN3"/>
    <property type="match status" value="1"/>
</dbReference>
<reference evidence="2 3" key="1">
    <citation type="submission" date="2020-02" db="EMBL/GenBank/DDBJ databases">
        <title>Genome sequencing for Draconibacterium sp. strain M1.</title>
        <authorList>
            <person name="Park S.-J."/>
        </authorList>
    </citation>
    <scope>NUCLEOTIDE SEQUENCE [LARGE SCALE GENOMIC DNA]</scope>
    <source>
        <strain evidence="2 3">M1</strain>
    </source>
</reference>
<evidence type="ECO:0000313" key="2">
    <source>
        <dbReference type="EMBL" id="QIA07884.1"/>
    </source>
</evidence>
<dbReference type="PROSITE" id="PS50853">
    <property type="entry name" value="FN3"/>
    <property type="match status" value="1"/>
</dbReference>
<sequence>MKELNLTKSKVLKISKKKLDVLFFLLFLLFYISASAQQKGNLKEQLNKELKQKSSAFFYSGNENYINGKKVSLDTALFSSTNDTLFLYFNKALAEMPFRENSLSAVSDSIKQVLPDSLKEIPLKIWANQLLLEELIPNYYRYEIPVDEGRLTSTNRKRRNVVHEIRPFLISEGLDGANIALWNSHGWYYETSRDRWEWQRARLFTNLEDISPSSFIIPFIIPMLENAGANVFNARERDWQINEVVVDNDRSTGKSKFRKPRKRSDEEKGFAFSELIKGAKNPFQEGTAIQFESRKKENVATYIPDFLAAGKYGVYVSYAKGDGAVTYRVTHSGGVTDFLVDQRMGYGTWIYLDKFYFNEGKDKRAAKVELIAPEGEGKIFSADAVRFGGGMGNIVRNGRAGGLSRFFEGARYNLQYSGAPDTLVWNLHNGEDDYKDDYMSRGEWVDWLMGAPFGPTKNRMTQGLGIPIDLAFAFHTDAGILPDNKIVGTLGIYSTDRDTSVFPDGQSKYASRDLTDLIQTQIVSDINSVYKCNWTRRGMWNAQYSEAYRPQVPTMLLELLSHQNLEDVKYVLNPQFRFDVSRAIYKGMLRFISAQNGLDYVVQPLPVDHFAASFTNESTVKLSWKPVADELEPTAAPEKYLVYKRVGDNGFDNGTLVNETEITLSNIEPGKIYGFRVTAVNAGGESFPSETVAVGIAQNSKGEVLIVNGFDRIDGPAIFETDSLAGVWRFLDHGVAYGYDMSTTGDQYDFERKSVWLDDDSPGFGASYADLETAIFRGNTFDFSMIHGKSLLANGYSFVSSSDEAVEEGLTNLNDYKLVDLLYGEEKQTFLPGNDSVPYYEIYTEKMINALSAYVENGGNIFMSGAYVGAEIPKEKKRKEQIENLLGSKWRTDHAVQNGQFYSVNSNRNFTGEFNTDYVLEQYPVESPDGIEAFNKNGETIFRYTENGISAGVFYENKYKSVVLGFPFESVKGQKNRDILMRDILEMLNE</sequence>
<accession>A0A6C0RBQ2</accession>
<dbReference type="Pfam" id="PF00041">
    <property type="entry name" value="fn3"/>
    <property type="match status" value="1"/>
</dbReference>